<proteinExistence type="inferred from homology"/>
<comment type="similarity">
    <text evidence="1">Belongs to the HMG-CoA lyase family.</text>
</comment>
<dbReference type="Pfam" id="PF00682">
    <property type="entry name" value="HMGL-like"/>
    <property type="match status" value="1"/>
</dbReference>
<evidence type="ECO:0000256" key="1">
    <source>
        <dbReference type="ARBA" id="ARBA00009405"/>
    </source>
</evidence>
<dbReference type="InterPro" id="IPR013785">
    <property type="entry name" value="Aldolase_TIM"/>
</dbReference>
<evidence type="ECO:0000259" key="4">
    <source>
        <dbReference type="PROSITE" id="PS50991"/>
    </source>
</evidence>
<keyword evidence="3" id="KW-0456">Lyase</keyword>
<dbReference type="PROSITE" id="PS50991">
    <property type="entry name" value="PYR_CT"/>
    <property type="match status" value="1"/>
</dbReference>
<dbReference type="InterPro" id="IPR043594">
    <property type="entry name" value="HMGL"/>
</dbReference>
<evidence type="ECO:0000256" key="3">
    <source>
        <dbReference type="ARBA" id="ARBA00023239"/>
    </source>
</evidence>
<organism evidence="5 6">
    <name type="scientific">Halomonas casei</name>
    <dbReference type="NCBI Taxonomy" id="2742613"/>
    <lineage>
        <taxon>Bacteria</taxon>
        <taxon>Pseudomonadati</taxon>
        <taxon>Pseudomonadota</taxon>
        <taxon>Gammaproteobacteria</taxon>
        <taxon>Oceanospirillales</taxon>
        <taxon>Halomonadaceae</taxon>
        <taxon>Halomonas</taxon>
    </lineage>
</organism>
<dbReference type="Gene3D" id="3.20.20.70">
    <property type="entry name" value="Aldolase class I"/>
    <property type="match status" value="1"/>
</dbReference>
<comment type="caution">
    <text evidence="5">The sequence shown here is derived from an EMBL/GenBank/DDBJ whole genome shotgun (WGS) entry which is preliminary data.</text>
</comment>
<dbReference type="EMBL" id="RRZD01000001">
    <property type="protein sequence ID" value="MBE0398604.1"/>
    <property type="molecule type" value="Genomic_DNA"/>
</dbReference>
<feature type="domain" description="Pyruvate carboxyltransferase" evidence="4">
    <location>
        <begin position="1"/>
        <end position="73"/>
    </location>
</feature>
<accession>A0ABR9EWX8</accession>
<name>A0ABR9EWX8_9GAMM</name>
<keyword evidence="6" id="KW-1185">Reference proteome</keyword>
<sequence length="89" mass="9286">MLHFRNTRAMGLANALAAWQAGITRFDSSLDGLGSCSFASGVSGTVGTEGTEDLVHMFESMSVYTSVNLDALLEVAATLPNLIGHEVPG</sequence>
<dbReference type="PANTHER" id="PTHR42738">
    <property type="entry name" value="HYDROXYMETHYLGLUTARYL-COA LYASE"/>
    <property type="match status" value="1"/>
</dbReference>
<gene>
    <name evidence="5" type="ORF">EI168_00570</name>
</gene>
<dbReference type="Proteomes" id="UP001645039">
    <property type="component" value="Unassembled WGS sequence"/>
</dbReference>
<evidence type="ECO:0000256" key="2">
    <source>
        <dbReference type="ARBA" id="ARBA00022723"/>
    </source>
</evidence>
<evidence type="ECO:0000313" key="6">
    <source>
        <dbReference type="Proteomes" id="UP001645039"/>
    </source>
</evidence>
<dbReference type="PANTHER" id="PTHR42738:SF7">
    <property type="entry name" value="HYDROXYMETHYLGLUTARYL-COA LYASE"/>
    <property type="match status" value="1"/>
</dbReference>
<keyword evidence="2" id="KW-0479">Metal-binding</keyword>
<protein>
    <recommendedName>
        <fullName evidence="4">Pyruvate carboxyltransferase domain-containing protein</fullName>
    </recommendedName>
</protein>
<dbReference type="SUPFAM" id="SSF51569">
    <property type="entry name" value="Aldolase"/>
    <property type="match status" value="1"/>
</dbReference>
<evidence type="ECO:0000313" key="5">
    <source>
        <dbReference type="EMBL" id="MBE0398604.1"/>
    </source>
</evidence>
<dbReference type="InterPro" id="IPR000891">
    <property type="entry name" value="PYR_CT"/>
</dbReference>
<reference evidence="5 6" key="1">
    <citation type="submission" date="2020-07" db="EMBL/GenBank/DDBJ databases">
        <title>Halophilic bacteria isolated from french cheeses.</title>
        <authorList>
            <person name="Kothe C.I."/>
            <person name="Farah-Kraiem B."/>
            <person name="Renault P."/>
            <person name="Dridi B."/>
        </authorList>
    </citation>
    <scope>NUCLEOTIDE SEQUENCE [LARGE SCALE GENOMIC DNA]</scope>
    <source>
        <strain evidence="5 6">FME1</strain>
    </source>
</reference>